<dbReference type="SUPFAM" id="SSF51735">
    <property type="entry name" value="NAD(P)-binding Rossmann-fold domains"/>
    <property type="match status" value="1"/>
</dbReference>
<evidence type="ECO:0000256" key="3">
    <source>
        <dbReference type="ARBA" id="ARBA00023002"/>
    </source>
</evidence>
<evidence type="ECO:0000313" key="5">
    <source>
        <dbReference type="Proteomes" id="UP001302602"/>
    </source>
</evidence>
<dbReference type="EMBL" id="MU853237">
    <property type="protein sequence ID" value="KAK4120695.1"/>
    <property type="molecule type" value="Genomic_DNA"/>
</dbReference>
<dbReference type="Pfam" id="PF00106">
    <property type="entry name" value="adh_short"/>
    <property type="match status" value="1"/>
</dbReference>
<evidence type="ECO:0000256" key="2">
    <source>
        <dbReference type="ARBA" id="ARBA00022857"/>
    </source>
</evidence>
<accession>A0AAN6Z063</accession>
<proteinExistence type="inferred from homology"/>
<comment type="caution">
    <text evidence="4">The sequence shown here is derived from an EMBL/GenBank/DDBJ whole genome shotgun (WGS) entry which is preliminary data.</text>
</comment>
<comment type="similarity">
    <text evidence="1">Belongs to the short-chain dehydrogenases/reductases (SDR) family.</text>
</comment>
<reference evidence="4" key="1">
    <citation type="journal article" date="2023" name="Mol. Phylogenet. Evol.">
        <title>Genome-scale phylogeny and comparative genomics of the fungal order Sordariales.</title>
        <authorList>
            <person name="Hensen N."/>
            <person name="Bonometti L."/>
            <person name="Westerberg I."/>
            <person name="Brannstrom I.O."/>
            <person name="Guillou S."/>
            <person name="Cros-Aarteil S."/>
            <person name="Calhoun S."/>
            <person name="Haridas S."/>
            <person name="Kuo A."/>
            <person name="Mondo S."/>
            <person name="Pangilinan J."/>
            <person name="Riley R."/>
            <person name="LaButti K."/>
            <person name="Andreopoulos B."/>
            <person name="Lipzen A."/>
            <person name="Chen C."/>
            <person name="Yan M."/>
            <person name="Daum C."/>
            <person name="Ng V."/>
            <person name="Clum A."/>
            <person name="Steindorff A."/>
            <person name="Ohm R.A."/>
            <person name="Martin F."/>
            <person name="Silar P."/>
            <person name="Natvig D.O."/>
            <person name="Lalanne C."/>
            <person name="Gautier V."/>
            <person name="Ament-Velasquez S.L."/>
            <person name="Kruys A."/>
            <person name="Hutchinson M.I."/>
            <person name="Powell A.J."/>
            <person name="Barry K."/>
            <person name="Miller A.N."/>
            <person name="Grigoriev I.V."/>
            <person name="Debuchy R."/>
            <person name="Gladieux P."/>
            <person name="Hiltunen Thoren M."/>
            <person name="Johannesson H."/>
        </authorList>
    </citation>
    <scope>NUCLEOTIDE SEQUENCE</scope>
    <source>
        <strain evidence="4">CBS 731.68</strain>
    </source>
</reference>
<dbReference type="PRINTS" id="PR00081">
    <property type="entry name" value="GDHRDH"/>
</dbReference>
<name>A0AAN6Z063_9PEZI</name>
<dbReference type="Proteomes" id="UP001302602">
    <property type="component" value="Unassembled WGS sequence"/>
</dbReference>
<keyword evidence="3" id="KW-0560">Oxidoreductase</keyword>
<dbReference type="InterPro" id="IPR051468">
    <property type="entry name" value="Fungal_SecMetab_SDRs"/>
</dbReference>
<evidence type="ECO:0000256" key="1">
    <source>
        <dbReference type="ARBA" id="ARBA00006484"/>
    </source>
</evidence>
<keyword evidence="5" id="KW-1185">Reference proteome</keyword>
<keyword evidence="2" id="KW-0521">NADP</keyword>
<dbReference type="InterPro" id="IPR036291">
    <property type="entry name" value="NAD(P)-bd_dom_sf"/>
</dbReference>
<reference evidence="4" key="2">
    <citation type="submission" date="2023-05" db="EMBL/GenBank/DDBJ databases">
        <authorList>
            <consortium name="Lawrence Berkeley National Laboratory"/>
            <person name="Steindorff A."/>
            <person name="Hensen N."/>
            <person name="Bonometti L."/>
            <person name="Westerberg I."/>
            <person name="Brannstrom I.O."/>
            <person name="Guillou S."/>
            <person name="Cros-Aarteil S."/>
            <person name="Calhoun S."/>
            <person name="Haridas S."/>
            <person name="Kuo A."/>
            <person name="Mondo S."/>
            <person name="Pangilinan J."/>
            <person name="Riley R."/>
            <person name="Labutti K."/>
            <person name="Andreopoulos B."/>
            <person name="Lipzen A."/>
            <person name="Chen C."/>
            <person name="Yanf M."/>
            <person name="Daum C."/>
            <person name="Ng V."/>
            <person name="Clum A."/>
            <person name="Ohm R."/>
            <person name="Martin F."/>
            <person name="Silar P."/>
            <person name="Natvig D."/>
            <person name="Lalanne C."/>
            <person name="Gautier V."/>
            <person name="Ament-Velasquez S.L."/>
            <person name="Kruys A."/>
            <person name="Hutchinson M.I."/>
            <person name="Powell A.J."/>
            <person name="Barry K."/>
            <person name="Miller A.N."/>
            <person name="Grigoriev I.V."/>
            <person name="Debuchy R."/>
            <person name="Gladieux P."/>
            <person name="Thoren M.H."/>
            <person name="Johannesson H."/>
        </authorList>
    </citation>
    <scope>NUCLEOTIDE SEQUENCE</scope>
    <source>
        <strain evidence="4">CBS 731.68</strain>
    </source>
</reference>
<dbReference type="PANTHER" id="PTHR43544:SF7">
    <property type="entry name" value="NADB-LER2"/>
    <property type="match status" value="1"/>
</dbReference>
<dbReference type="AlphaFoldDB" id="A0AAN6Z063"/>
<protein>
    <submittedName>
        <fullName evidence="4">NAD(P)-binding protein</fullName>
    </submittedName>
</protein>
<dbReference type="PANTHER" id="PTHR43544">
    <property type="entry name" value="SHORT-CHAIN DEHYDROGENASE/REDUCTASE"/>
    <property type="match status" value="1"/>
</dbReference>
<gene>
    <name evidence="4" type="ORF">N657DRAFT_648880</name>
</gene>
<sequence>MATVVFITGVGRGIGRALAEAYLARPNHTVIGSVRNKDDAKYQHLRSLPAASGSKLILVSIESASKSDPHKAVDEIKAAGVDHVDIVIANAGTCPPLAPLDVANPKDVEEGFQINTLGPILLYQAVKPLLDKSSAPRWVSVSSAVGSIGKLEAYGVAGIGAYGVAKAGLNWFTVSIHAGNPSLIAFAVHPGLVQSDMGNSSAKLLGLEKAPVTLEQCSSKLLSTIDQATREKTSGKFLNIIDDEEIPW</sequence>
<dbReference type="RefSeq" id="XP_062644466.1">
    <property type="nucleotide sequence ID" value="XM_062793606.1"/>
</dbReference>
<dbReference type="GeneID" id="87830375"/>
<dbReference type="GO" id="GO:0005737">
    <property type="term" value="C:cytoplasm"/>
    <property type="evidence" value="ECO:0007669"/>
    <property type="project" value="TreeGrafter"/>
</dbReference>
<organism evidence="4 5">
    <name type="scientific">Parathielavia appendiculata</name>
    <dbReference type="NCBI Taxonomy" id="2587402"/>
    <lineage>
        <taxon>Eukaryota</taxon>
        <taxon>Fungi</taxon>
        <taxon>Dikarya</taxon>
        <taxon>Ascomycota</taxon>
        <taxon>Pezizomycotina</taxon>
        <taxon>Sordariomycetes</taxon>
        <taxon>Sordariomycetidae</taxon>
        <taxon>Sordariales</taxon>
        <taxon>Chaetomiaceae</taxon>
        <taxon>Parathielavia</taxon>
    </lineage>
</organism>
<dbReference type="InterPro" id="IPR002347">
    <property type="entry name" value="SDR_fam"/>
</dbReference>
<evidence type="ECO:0000313" key="4">
    <source>
        <dbReference type="EMBL" id="KAK4120695.1"/>
    </source>
</evidence>
<dbReference type="Gene3D" id="3.40.50.720">
    <property type="entry name" value="NAD(P)-binding Rossmann-like Domain"/>
    <property type="match status" value="1"/>
</dbReference>
<dbReference type="GO" id="GO:0016491">
    <property type="term" value="F:oxidoreductase activity"/>
    <property type="evidence" value="ECO:0007669"/>
    <property type="project" value="UniProtKB-KW"/>
</dbReference>